<dbReference type="PANTHER" id="PTHR10562">
    <property type="entry name" value="SMALL UBIQUITIN-RELATED MODIFIER"/>
    <property type="match status" value="1"/>
</dbReference>
<gene>
    <name evidence="3" type="ORF">LITE_LOCUS14329</name>
    <name evidence="4" type="ORF">LITE_LOCUS14463</name>
</gene>
<dbReference type="Pfam" id="PF11976">
    <property type="entry name" value="Rad60-SLD"/>
    <property type="match status" value="1"/>
</dbReference>
<feature type="region of interest" description="Disordered" evidence="1">
    <location>
        <begin position="1"/>
        <end position="21"/>
    </location>
</feature>
<dbReference type="AlphaFoldDB" id="A0AAV0JID3"/>
<evidence type="ECO:0000313" key="3">
    <source>
        <dbReference type="EMBL" id="CAI0409292.1"/>
    </source>
</evidence>
<dbReference type="InterPro" id="IPR029071">
    <property type="entry name" value="Ubiquitin-like_domsf"/>
</dbReference>
<reference evidence="3" key="1">
    <citation type="submission" date="2022-08" db="EMBL/GenBank/DDBJ databases">
        <authorList>
            <person name="Gutierrez-Valencia J."/>
        </authorList>
    </citation>
    <scope>NUCLEOTIDE SEQUENCE</scope>
</reference>
<evidence type="ECO:0000259" key="2">
    <source>
        <dbReference type="Pfam" id="PF11976"/>
    </source>
</evidence>
<keyword evidence="5" id="KW-1185">Reference proteome</keyword>
<protein>
    <recommendedName>
        <fullName evidence="2">Rad60/SUMO-like domain-containing protein</fullName>
    </recommendedName>
</protein>
<dbReference type="InterPro" id="IPR022617">
    <property type="entry name" value="Rad60/SUMO-like_dom"/>
</dbReference>
<proteinExistence type="predicted"/>
<accession>A0AAV0JID3</accession>
<dbReference type="EMBL" id="CAMGYJ010000005">
    <property type="protein sequence ID" value="CAI0409666.1"/>
    <property type="molecule type" value="Genomic_DNA"/>
</dbReference>
<comment type="caution">
    <text evidence="3">The sequence shown here is derived from an EMBL/GenBank/DDBJ whole genome shotgun (WGS) entry which is preliminary data.</text>
</comment>
<evidence type="ECO:0000313" key="5">
    <source>
        <dbReference type="Proteomes" id="UP001154282"/>
    </source>
</evidence>
<feature type="domain" description="Rad60/SUMO-like" evidence="2">
    <location>
        <begin position="24"/>
        <end position="93"/>
    </location>
</feature>
<dbReference type="Proteomes" id="UP001154282">
    <property type="component" value="Unassembled WGS sequence"/>
</dbReference>
<dbReference type="EMBL" id="CAMGYJ010000005">
    <property type="protein sequence ID" value="CAI0409292.1"/>
    <property type="molecule type" value="Genomic_DNA"/>
</dbReference>
<dbReference type="SUPFAM" id="SSF54236">
    <property type="entry name" value="Ubiquitin-like"/>
    <property type="match status" value="1"/>
</dbReference>
<dbReference type="Gene3D" id="3.10.20.90">
    <property type="entry name" value="Phosphatidylinositol 3-kinase Catalytic Subunit, Chain A, domain 1"/>
    <property type="match status" value="1"/>
</dbReference>
<evidence type="ECO:0000256" key="1">
    <source>
        <dbReference type="SAM" id="MobiDB-lite"/>
    </source>
</evidence>
<sequence>MAQPEDVEISSGDSGGAGPSQPMIALAIKGQDGEVLHFMVNIHKPIKKLLLNYCQKKLLDLKLLTFLINQRNFDHRKTPAELGLKDRELIVVVMTNYGG</sequence>
<organism evidence="3 5">
    <name type="scientific">Linum tenue</name>
    <dbReference type="NCBI Taxonomy" id="586396"/>
    <lineage>
        <taxon>Eukaryota</taxon>
        <taxon>Viridiplantae</taxon>
        <taxon>Streptophyta</taxon>
        <taxon>Embryophyta</taxon>
        <taxon>Tracheophyta</taxon>
        <taxon>Spermatophyta</taxon>
        <taxon>Magnoliopsida</taxon>
        <taxon>eudicotyledons</taxon>
        <taxon>Gunneridae</taxon>
        <taxon>Pentapetalae</taxon>
        <taxon>rosids</taxon>
        <taxon>fabids</taxon>
        <taxon>Malpighiales</taxon>
        <taxon>Linaceae</taxon>
        <taxon>Linum</taxon>
    </lineage>
</organism>
<name>A0AAV0JID3_9ROSI</name>
<evidence type="ECO:0000313" key="4">
    <source>
        <dbReference type="EMBL" id="CAI0409666.1"/>
    </source>
</evidence>